<dbReference type="Proteomes" id="UP001151529">
    <property type="component" value="Chromosome 19"/>
</dbReference>
<evidence type="ECO:0000256" key="6">
    <source>
        <dbReference type="ARBA" id="ARBA00023015"/>
    </source>
</evidence>
<feature type="domain" description="CCR4-Not complex component Not N-terminal" evidence="11">
    <location>
        <begin position="4"/>
        <end position="235"/>
    </location>
</feature>
<keyword evidence="4 9" id="KW-0963">Cytoplasm</keyword>
<keyword evidence="6 9" id="KW-0805">Transcription regulation</keyword>
<evidence type="ECO:0000256" key="1">
    <source>
        <dbReference type="ARBA" id="ARBA00004123"/>
    </source>
</evidence>
<reference evidence="12" key="1">
    <citation type="submission" date="2022-11" db="EMBL/GenBank/DDBJ databases">
        <authorList>
            <person name="Hyden B.L."/>
            <person name="Feng K."/>
            <person name="Yates T."/>
            <person name="Jawdy S."/>
            <person name="Smart L.B."/>
            <person name="Muchero W."/>
        </authorList>
    </citation>
    <scope>NUCLEOTIDE SEQUENCE</scope>
    <source>
        <tissue evidence="12">Shoot tip</tissue>
    </source>
</reference>
<evidence type="ECO:0000256" key="5">
    <source>
        <dbReference type="ARBA" id="ARBA00022491"/>
    </source>
</evidence>
<dbReference type="EMBL" id="JAPFFL010000010">
    <property type="protein sequence ID" value="KAJ6697280.1"/>
    <property type="molecule type" value="Genomic_DNA"/>
</dbReference>
<keyword evidence="5 9" id="KW-0678">Repressor</keyword>
<comment type="caution">
    <text evidence="12">The sequence shown here is derived from an EMBL/GenBank/DDBJ whole genome shotgun (WGS) entry which is preliminary data.</text>
</comment>
<evidence type="ECO:0000313" key="13">
    <source>
        <dbReference type="Proteomes" id="UP001151529"/>
    </source>
</evidence>
<evidence type="ECO:0000256" key="3">
    <source>
        <dbReference type="ARBA" id="ARBA00007682"/>
    </source>
</evidence>
<comment type="similarity">
    <text evidence="3 9">Belongs to the CNOT2/3/5 family.</text>
</comment>
<dbReference type="GO" id="GO:0000932">
    <property type="term" value="C:P-body"/>
    <property type="evidence" value="ECO:0007669"/>
    <property type="project" value="UniProtKB-UniRule"/>
</dbReference>
<evidence type="ECO:0000256" key="2">
    <source>
        <dbReference type="ARBA" id="ARBA00004496"/>
    </source>
</evidence>
<keyword evidence="8 9" id="KW-0539">Nucleus</keyword>
<reference evidence="12" key="2">
    <citation type="journal article" date="2023" name="Int. J. Mol. Sci.">
        <title>De Novo Assembly and Annotation of 11 Diverse Shrub Willow (Salix) Genomes Reveals Novel Gene Organization in Sex-Linked Regions.</title>
        <authorList>
            <person name="Hyden B."/>
            <person name="Feng K."/>
            <person name="Yates T.B."/>
            <person name="Jawdy S."/>
            <person name="Cereghino C."/>
            <person name="Smart L.B."/>
            <person name="Muchero W."/>
        </authorList>
    </citation>
    <scope>NUCLEOTIDE SEQUENCE [LARGE SCALE GENOMIC DNA]</scope>
    <source>
        <tissue evidence="12">Shoot tip</tissue>
    </source>
</reference>
<keyword evidence="7 9" id="KW-0804">Transcription</keyword>
<feature type="compositionally biased region" description="Polar residues" evidence="10">
    <location>
        <begin position="282"/>
        <end position="303"/>
    </location>
</feature>
<dbReference type="InterPro" id="IPR007207">
    <property type="entry name" value="Not_N"/>
</dbReference>
<keyword evidence="13" id="KW-1185">Reference proteome</keyword>
<proteinExistence type="inferred from homology"/>
<evidence type="ECO:0000259" key="11">
    <source>
        <dbReference type="Pfam" id="PF04065"/>
    </source>
</evidence>
<dbReference type="GO" id="GO:0006355">
    <property type="term" value="P:regulation of DNA-templated transcription"/>
    <property type="evidence" value="ECO:0007669"/>
    <property type="project" value="InterPro"/>
</dbReference>
<feature type="compositionally biased region" description="Basic and acidic residues" evidence="10">
    <location>
        <begin position="121"/>
        <end position="131"/>
    </location>
</feature>
<dbReference type="GO" id="GO:0030015">
    <property type="term" value="C:CCR4-NOT core complex"/>
    <property type="evidence" value="ECO:0007669"/>
    <property type="project" value="UniProtKB-UniRule"/>
</dbReference>
<dbReference type="InterPro" id="IPR040168">
    <property type="entry name" value="Not2/3/5"/>
</dbReference>
<dbReference type="PANTHER" id="PTHR23326">
    <property type="entry name" value="CCR4 NOT-RELATED"/>
    <property type="match status" value="1"/>
</dbReference>
<evidence type="ECO:0000256" key="9">
    <source>
        <dbReference type="PIRNR" id="PIRNR005290"/>
    </source>
</evidence>
<evidence type="ECO:0000256" key="8">
    <source>
        <dbReference type="ARBA" id="ARBA00023242"/>
    </source>
</evidence>
<feature type="region of interest" description="Disordered" evidence="10">
    <location>
        <begin position="267"/>
        <end position="303"/>
    </location>
</feature>
<dbReference type="OrthoDB" id="293823at2759"/>
<dbReference type="GO" id="GO:0005634">
    <property type="term" value="C:nucleus"/>
    <property type="evidence" value="ECO:0007669"/>
    <property type="project" value="UniProtKB-SubCell"/>
</dbReference>
<dbReference type="AlphaFoldDB" id="A0A9Q0T1R9"/>
<accession>A0A9Q0T1R9</accession>
<evidence type="ECO:0000256" key="7">
    <source>
        <dbReference type="ARBA" id="ARBA00023163"/>
    </source>
</evidence>
<evidence type="ECO:0000256" key="4">
    <source>
        <dbReference type="ARBA" id="ARBA00022490"/>
    </source>
</evidence>
<organism evidence="12 13">
    <name type="scientific">Salix viminalis</name>
    <name type="common">Common osier</name>
    <name type="synonym">Basket willow</name>
    <dbReference type="NCBI Taxonomy" id="40686"/>
    <lineage>
        <taxon>Eukaryota</taxon>
        <taxon>Viridiplantae</taxon>
        <taxon>Streptophyta</taxon>
        <taxon>Embryophyta</taxon>
        <taxon>Tracheophyta</taxon>
        <taxon>Spermatophyta</taxon>
        <taxon>Magnoliopsida</taxon>
        <taxon>eudicotyledons</taxon>
        <taxon>Gunneridae</taxon>
        <taxon>Pentapetalae</taxon>
        <taxon>rosids</taxon>
        <taxon>fabids</taxon>
        <taxon>Malpighiales</taxon>
        <taxon>Salicaceae</taxon>
        <taxon>Saliceae</taxon>
        <taxon>Salix</taxon>
    </lineage>
</organism>
<protein>
    <recommendedName>
        <fullName evidence="11">CCR4-Not complex component Not N-terminal domain-containing protein</fullName>
    </recommendedName>
</protein>
<gene>
    <name evidence="12" type="ORF">OIU85_003631</name>
</gene>
<dbReference type="InterPro" id="IPR012270">
    <property type="entry name" value="CCR4-NOT_su3/5"/>
</dbReference>
<evidence type="ECO:0000313" key="12">
    <source>
        <dbReference type="EMBL" id="KAJ6697280.1"/>
    </source>
</evidence>
<feature type="region of interest" description="Disordered" evidence="10">
    <location>
        <begin position="367"/>
        <end position="398"/>
    </location>
</feature>
<sequence>MGASRKLQGEIDRVLKKVQEGVDVFDSIWNKVYDTDNANQKEKFEADLKKEIKKLQRYRDQIKTWIQSSEIKDKKVSASYEQALVDARKTIEKEMERFKICEKETKTKAFSKEGLGQQPKTDPREKAKSETRDWLNNVVGELESQIDTFEAEIEGLTVKKGKTRPPRLTHLEASITRHKLHIKKLELILRLLDNDELSPEQVNDVKDFLDDYVERNQEDFDEFSDVDELYNSLPLDNLESLEDLVIIGPPGLVKGVPVPVLKTSLATTAPQAPQTPPVASPLHQSAVGQEQADDTASQDSNSDIVRTPAKSIMVGSSATSTPTGNLASISVNVQVQTLPSLLAASPTLSGSSSVRGVLENAAPANPFSHVPLADAANSPKDEEIPGFPGHRSSPSPVDTGLARGIGRGGLSIQPSSSIPLSPGVIPSNGALGSVPLASDIAKRNILGTDDRLGSGGMVQPSASPLSNRMILPHASKASDGTGAVDSSNAGEAATLSSRVFSPLVTGMQWRPGSSFQSQNEPGQLRARTEIAPDQREKFLQRLQQVQQQGHSNILGMPPLAVGNHKQFPTQQNPLLQQFNSQSPSVSQGSLGIGGQAAGFNTVTSAALQQPNSIHQQSSQQVVMSSSVKDAEVGNPSVELQQLMQNLP</sequence>
<evidence type="ECO:0000256" key="10">
    <source>
        <dbReference type="SAM" id="MobiDB-lite"/>
    </source>
</evidence>
<dbReference type="PIRSF" id="PIRSF005290">
    <property type="entry name" value="NOT_su_3_5"/>
    <property type="match status" value="1"/>
</dbReference>
<name>A0A9Q0T1R9_SALVM</name>
<dbReference type="Pfam" id="PF04065">
    <property type="entry name" value="Not3"/>
    <property type="match status" value="1"/>
</dbReference>
<comment type="subcellular location">
    <subcellularLocation>
        <location evidence="2 9">Cytoplasm</location>
    </subcellularLocation>
    <subcellularLocation>
        <location evidence="1 9">Nucleus</location>
    </subcellularLocation>
</comment>
<feature type="region of interest" description="Disordered" evidence="10">
    <location>
        <begin position="110"/>
        <end position="131"/>
    </location>
</feature>